<evidence type="ECO:0000256" key="1">
    <source>
        <dbReference type="SAM" id="SignalP"/>
    </source>
</evidence>
<evidence type="ECO:0000313" key="2">
    <source>
        <dbReference type="EMBL" id="PZP48892.1"/>
    </source>
</evidence>
<feature type="signal peptide" evidence="1">
    <location>
        <begin position="1"/>
        <end position="18"/>
    </location>
</feature>
<dbReference type="Proteomes" id="UP000249645">
    <property type="component" value="Unassembled WGS sequence"/>
</dbReference>
<protein>
    <submittedName>
        <fullName evidence="2">Uncharacterized protein</fullName>
    </submittedName>
</protein>
<dbReference type="AlphaFoldDB" id="A0A2W5GZM5"/>
<organism evidence="2 3">
    <name type="scientific">Pseudopedobacter saltans</name>
    <dbReference type="NCBI Taxonomy" id="151895"/>
    <lineage>
        <taxon>Bacteria</taxon>
        <taxon>Pseudomonadati</taxon>
        <taxon>Bacteroidota</taxon>
        <taxon>Sphingobacteriia</taxon>
        <taxon>Sphingobacteriales</taxon>
        <taxon>Sphingobacteriaceae</taxon>
        <taxon>Pseudopedobacter</taxon>
    </lineage>
</organism>
<proteinExistence type="predicted"/>
<feature type="chain" id="PRO_5016103162" evidence="1">
    <location>
        <begin position="19"/>
        <end position="232"/>
    </location>
</feature>
<evidence type="ECO:0000313" key="3">
    <source>
        <dbReference type="Proteomes" id="UP000249645"/>
    </source>
</evidence>
<dbReference type="EMBL" id="QFOI01000140">
    <property type="protein sequence ID" value="PZP48892.1"/>
    <property type="molecule type" value="Genomic_DNA"/>
</dbReference>
<keyword evidence="1" id="KW-0732">Signal</keyword>
<accession>A0A2W5GZM5</accession>
<reference evidence="2 3" key="1">
    <citation type="submission" date="2017-11" db="EMBL/GenBank/DDBJ databases">
        <title>Infants hospitalized years apart are colonized by the same room-sourced microbial strains.</title>
        <authorList>
            <person name="Brooks B."/>
            <person name="Olm M.R."/>
            <person name="Firek B.A."/>
            <person name="Baker R."/>
            <person name="Thomas B.C."/>
            <person name="Morowitz M.J."/>
            <person name="Banfield J.F."/>
        </authorList>
    </citation>
    <scope>NUCLEOTIDE SEQUENCE [LARGE SCALE GENOMIC DNA]</scope>
    <source>
        <strain evidence="2">S2_009_000_R2_76</strain>
    </source>
</reference>
<name>A0A2W5GZM5_9SPHI</name>
<gene>
    <name evidence="2" type="ORF">DI598_09160</name>
</gene>
<sequence>MRLFISLTILFLINGNFASGQQKQKYNLGDGVVIVQYKNYEKNFKLIVLYKDSSCKIPFIKLLAENTNCPTCFGCAEPTHYYKGPIKPFSCNLMNGIVFVGRKCGNNAYQIFTDRSGTVAYIAPNVDTKYYTWSQYMNDRSNNGDYFLFVRQWDSTVIYNKKYSLKHLPKPNRSLQVGTHIKDIDYVKFYPMLVDGYWMKLKAKRNDRTIGYYWVIWRNETEWLVGFKFDPN</sequence>
<comment type="caution">
    <text evidence="2">The sequence shown here is derived from an EMBL/GenBank/DDBJ whole genome shotgun (WGS) entry which is preliminary data.</text>
</comment>